<dbReference type="InterPro" id="IPR002347">
    <property type="entry name" value="SDR_fam"/>
</dbReference>
<dbReference type="STRING" id="1299270.R9AH66"/>
<dbReference type="PANTHER" id="PTHR43976:SF16">
    <property type="entry name" value="SHORT-CHAIN DEHYDROGENASE_REDUCTASE FAMILY PROTEIN"/>
    <property type="match status" value="1"/>
</dbReference>
<evidence type="ECO:0000256" key="2">
    <source>
        <dbReference type="ARBA" id="ARBA00023002"/>
    </source>
</evidence>
<gene>
    <name evidence="3" type="ORF">J056_004313</name>
</gene>
<dbReference type="PRINTS" id="PR00081">
    <property type="entry name" value="GDHRDH"/>
</dbReference>
<dbReference type="SUPFAM" id="SSF51735">
    <property type="entry name" value="NAD(P)-binding Rossmann-fold domains"/>
    <property type="match status" value="1"/>
</dbReference>
<dbReference type="GO" id="GO:0016491">
    <property type="term" value="F:oxidoreductase activity"/>
    <property type="evidence" value="ECO:0007669"/>
    <property type="project" value="UniProtKB-KW"/>
</dbReference>
<reference evidence="4" key="1">
    <citation type="journal article" date="2013" name="BMC Genomics">
        <title>Genome and transcriptome sequencing of the halophilic fungus Wallemia ichthyophaga: haloadaptations present and absent.</title>
        <authorList>
            <person name="Zajc J."/>
            <person name="Liu Y."/>
            <person name="Dai W."/>
            <person name="Yang Z."/>
            <person name="Hu J."/>
            <person name="Gostincar C."/>
            <person name="Gunde-Cimerman N."/>
        </authorList>
    </citation>
    <scope>NUCLEOTIDE SEQUENCE [LARGE SCALE GENOMIC DNA]</scope>
    <source>
        <strain evidence="4">EXF-994 / CBS 113033</strain>
    </source>
</reference>
<sequence length="291" mass="32306">MSLPNVFFITGTATGFGRELVLQLNALKQKVIATDRTIDGIKDYEQLEHVSIMKLDLNSDEEEIAGIVRDAIKIHGHVTHLINNAAYSVTGCVEEVPLSIAQREFNVNYWGTIKVTNSFLPHFRGRTSGEKFILTVSSIVGINVWPYFSYYAASKYAIEASFEALKMETQHLGIKVLMVEPGYFRTSFLKEGSNVQPPGNPIADYEPIRGSMGKELKEQNGAQIGDPKAGCERIIELLMHTGLAKQISNGEIPTRVALGSDSYEGIIKKGQDLIDNANKWKQFSVSTDYKN</sequence>
<dbReference type="EMBL" id="KE007230">
    <property type="protein sequence ID" value="EOR01527.1"/>
    <property type="molecule type" value="Genomic_DNA"/>
</dbReference>
<name>R9AH66_WALI9</name>
<evidence type="ECO:0000313" key="4">
    <source>
        <dbReference type="Proteomes" id="UP000014064"/>
    </source>
</evidence>
<dbReference type="Gene3D" id="3.40.50.720">
    <property type="entry name" value="NAD(P)-binding Rossmann-like Domain"/>
    <property type="match status" value="1"/>
</dbReference>
<dbReference type="OrthoDB" id="1274115at2759"/>
<proteinExistence type="inferred from homology"/>
<dbReference type="PANTHER" id="PTHR43976">
    <property type="entry name" value="SHORT CHAIN DEHYDROGENASE"/>
    <property type="match status" value="1"/>
</dbReference>
<accession>R9AH66</accession>
<dbReference type="InterPro" id="IPR051911">
    <property type="entry name" value="SDR_oxidoreductase"/>
</dbReference>
<organism evidence="3 4">
    <name type="scientific">Wallemia ichthyophaga (strain EXF-994 / CBS 113033)</name>
    <dbReference type="NCBI Taxonomy" id="1299270"/>
    <lineage>
        <taxon>Eukaryota</taxon>
        <taxon>Fungi</taxon>
        <taxon>Dikarya</taxon>
        <taxon>Basidiomycota</taxon>
        <taxon>Wallemiomycotina</taxon>
        <taxon>Wallemiomycetes</taxon>
        <taxon>Wallemiales</taxon>
        <taxon>Wallemiaceae</taxon>
        <taxon>Wallemia</taxon>
    </lineage>
</organism>
<evidence type="ECO:0000256" key="1">
    <source>
        <dbReference type="ARBA" id="ARBA00006484"/>
    </source>
</evidence>
<dbReference type="Pfam" id="PF00106">
    <property type="entry name" value="adh_short"/>
    <property type="match status" value="1"/>
</dbReference>
<dbReference type="GeneID" id="20377265"/>
<dbReference type="eggNOG" id="KOG1205">
    <property type="taxonomic scope" value="Eukaryota"/>
</dbReference>
<keyword evidence="2" id="KW-0560">Oxidoreductase</keyword>
<dbReference type="HOGENOM" id="CLU_010194_2_9_1"/>
<dbReference type="CDD" id="cd05374">
    <property type="entry name" value="17beta-HSD-like_SDR_c"/>
    <property type="match status" value="1"/>
</dbReference>
<dbReference type="KEGG" id="wic:J056_004313"/>
<dbReference type="RefSeq" id="XP_009267789.1">
    <property type="nucleotide sequence ID" value="XM_009269514.1"/>
</dbReference>
<dbReference type="Proteomes" id="UP000014064">
    <property type="component" value="Unassembled WGS sequence"/>
</dbReference>
<comment type="similarity">
    <text evidence="1">Belongs to the short-chain dehydrogenases/reductases (SDR) family.</text>
</comment>
<dbReference type="InterPro" id="IPR036291">
    <property type="entry name" value="NAD(P)-bd_dom_sf"/>
</dbReference>
<evidence type="ECO:0000313" key="3">
    <source>
        <dbReference type="EMBL" id="EOR01527.1"/>
    </source>
</evidence>
<evidence type="ECO:0008006" key="5">
    <source>
        <dbReference type="Google" id="ProtNLM"/>
    </source>
</evidence>
<keyword evidence="4" id="KW-1185">Reference proteome</keyword>
<dbReference type="AlphaFoldDB" id="R9AH66"/>
<protein>
    <recommendedName>
        <fullName evidence="5">NAD(P)-binding protein</fullName>
    </recommendedName>
</protein>